<accession>A0ABS8TF95</accession>
<protein>
    <submittedName>
        <fullName evidence="1">Uncharacterized protein</fullName>
    </submittedName>
</protein>
<evidence type="ECO:0000313" key="2">
    <source>
        <dbReference type="Proteomes" id="UP000823775"/>
    </source>
</evidence>
<reference evidence="1 2" key="1">
    <citation type="journal article" date="2021" name="BMC Genomics">
        <title>Datura genome reveals duplications of psychoactive alkaloid biosynthetic genes and high mutation rate following tissue culture.</title>
        <authorList>
            <person name="Rajewski A."/>
            <person name="Carter-House D."/>
            <person name="Stajich J."/>
            <person name="Litt A."/>
        </authorList>
    </citation>
    <scope>NUCLEOTIDE SEQUENCE [LARGE SCALE GENOMIC DNA]</scope>
    <source>
        <strain evidence="1">AR-01</strain>
    </source>
</reference>
<name>A0ABS8TF95_DATST</name>
<comment type="caution">
    <text evidence="1">The sequence shown here is derived from an EMBL/GenBank/DDBJ whole genome shotgun (WGS) entry which is preliminary data.</text>
</comment>
<sequence>MGVAADKGESPSGLSVYEASSLGGSLGFLAPFSSHPSVWNALTFFFDPKKSKMMLEPDSEFNLGRDTKLE</sequence>
<keyword evidence="2" id="KW-1185">Reference proteome</keyword>
<dbReference type="Proteomes" id="UP000823775">
    <property type="component" value="Unassembled WGS sequence"/>
</dbReference>
<gene>
    <name evidence="1" type="ORF">HAX54_008541</name>
</gene>
<dbReference type="EMBL" id="JACEIK010001449">
    <property type="protein sequence ID" value="MCD7469486.1"/>
    <property type="molecule type" value="Genomic_DNA"/>
</dbReference>
<organism evidence="1 2">
    <name type="scientific">Datura stramonium</name>
    <name type="common">Jimsonweed</name>
    <name type="synonym">Common thornapple</name>
    <dbReference type="NCBI Taxonomy" id="4076"/>
    <lineage>
        <taxon>Eukaryota</taxon>
        <taxon>Viridiplantae</taxon>
        <taxon>Streptophyta</taxon>
        <taxon>Embryophyta</taxon>
        <taxon>Tracheophyta</taxon>
        <taxon>Spermatophyta</taxon>
        <taxon>Magnoliopsida</taxon>
        <taxon>eudicotyledons</taxon>
        <taxon>Gunneridae</taxon>
        <taxon>Pentapetalae</taxon>
        <taxon>asterids</taxon>
        <taxon>lamiids</taxon>
        <taxon>Solanales</taxon>
        <taxon>Solanaceae</taxon>
        <taxon>Solanoideae</taxon>
        <taxon>Datureae</taxon>
        <taxon>Datura</taxon>
    </lineage>
</organism>
<proteinExistence type="predicted"/>
<evidence type="ECO:0000313" key="1">
    <source>
        <dbReference type="EMBL" id="MCD7469486.1"/>
    </source>
</evidence>